<dbReference type="AlphaFoldDB" id="A0A859FJ89"/>
<protein>
    <submittedName>
        <fullName evidence="1">Uncharacterized protein</fullName>
    </submittedName>
</protein>
<dbReference type="KEGG" id="psua:FLK61_38940"/>
<reference evidence="2" key="1">
    <citation type="submission" date="2019-07" db="EMBL/GenBank/DDBJ databases">
        <title>Bacillus alkalisoli sp. nov. isolated from saline soil.</title>
        <authorList>
            <person name="Sun J.-Q."/>
            <person name="Xu L."/>
        </authorList>
    </citation>
    <scope>NUCLEOTIDE SEQUENCE [LARGE SCALE GENOMIC DNA]</scope>
    <source>
        <strain evidence="2">M4U3P1</strain>
    </source>
</reference>
<gene>
    <name evidence="1" type="ORF">FLK61_38940</name>
</gene>
<name>A0A859FJ89_9BACI</name>
<keyword evidence="2" id="KW-1185">Reference proteome</keyword>
<proteinExistence type="predicted"/>
<sequence>MSNNEYIRRSFDKNINFLKNKVAVKECFHEDINCSEKIIKAHSIQNNKILDVISDNGHVLMFSHDINEEAKLTSKMKLKGRKIATTFSGFCGHHDTSLFNPIENSDYSLGNKEQEFLFAYRAMAKEYHAKKSVGELYRYILKLIREKKFEEINQHFRGKNTPSVEQIIFMRESIYQSIKGNEDAEKRADKFREWYNEWLLLRKFENITTYTIKFEGEFHIAVSSMTNLERDLDYNLINNLNDWETMLAPIFMTVFPQNGSTYVLLSNFTRNNRRFKKLISQIENSSIEEQKVIISDIIISYMENFAYSPALWENMNDKIKKEIESKFFDTMFEINKAISKKSNINLFV</sequence>
<organism evidence="1 2">
    <name type="scientific">Paenalkalicoccus suaedae</name>
    <dbReference type="NCBI Taxonomy" id="2592382"/>
    <lineage>
        <taxon>Bacteria</taxon>
        <taxon>Bacillati</taxon>
        <taxon>Bacillota</taxon>
        <taxon>Bacilli</taxon>
        <taxon>Bacillales</taxon>
        <taxon>Bacillaceae</taxon>
        <taxon>Paenalkalicoccus</taxon>
    </lineage>
</organism>
<dbReference type="EMBL" id="CP041372">
    <property type="protein sequence ID" value="QKS72595.1"/>
    <property type="molecule type" value="Genomic_DNA"/>
</dbReference>
<accession>A0A859FJ89</accession>
<evidence type="ECO:0000313" key="2">
    <source>
        <dbReference type="Proteomes" id="UP000318138"/>
    </source>
</evidence>
<evidence type="ECO:0000313" key="1">
    <source>
        <dbReference type="EMBL" id="QKS72595.1"/>
    </source>
</evidence>
<dbReference type="RefSeq" id="WP_176010567.1">
    <property type="nucleotide sequence ID" value="NZ_CP041372.2"/>
</dbReference>
<dbReference type="Proteomes" id="UP000318138">
    <property type="component" value="Chromosome"/>
</dbReference>